<feature type="compositionally biased region" description="Acidic residues" evidence="1">
    <location>
        <begin position="499"/>
        <end position="518"/>
    </location>
</feature>
<organism evidence="2 3">
    <name type="scientific">Neurospora hispaniola</name>
    <dbReference type="NCBI Taxonomy" id="588809"/>
    <lineage>
        <taxon>Eukaryota</taxon>
        <taxon>Fungi</taxon>
        <taxon>Dikarya</taxon>
        <taxon>Ascomycota</taxon>
        <taxon>Pezizomycotina</taxon>
        <taxon>Sordariomycetes</taxon>
        <taxon>Sordariomycetidae</taxon>
        <taxon>Sordariales</taxon>
        <taxon>Sordariaceae</taxon>
        <taxon>Neurospora</taxon>
    </lineage>
</organism>
<dbReference type="RefSeq" id="XP_062689945.1">
    <property type="nucleotide sequence ID" value="XM_062833631.1"/>
</dbReference>
<accession>A0AAJ0I1V6</accession>
<feature type="compositionally biased region" description="Basic and acidic residues" evidence="1">
    <location>
        <begin position="166"/>
        <end position="176"/>
    </location>
</feature>
<feature type="compositionally biased region" description="Basic and acidic residues" evidence="1">
    <location>
        <begin position="45"/>
        <end position="55"/>
    </location>
</feature>
<feature type="region of interest" description="Disordered" evidence="1">
    <location>
        <begin position="332"/>
        <end position="366"/>
    </location>
</feature>
<feature type="region of interest" description="Disordered" evidence="1">
    <location>
        <begin position="35"/>
        <end position="80"/>
    </location>
</feature>
<proteinExistence type="predicted"/>
<keyword evidence="3" id="KW-1185">Reference proteome</keyword>
<feature type="region of interest" description="Disordered" evidence="1">
    <location>
        <begin position="86"/>
        <end position="105"/>
    </location>
</feature>
<feature type="region of interest" description="Disordered" evidence="1">
    <location>
        <begin position="240"/>
        <end position="289"/>
    </location>
</feature>
<evidence type="ECO:0000313" key="3">
    <source>
        <dbReference type="Proteomes" id="UP001285908"/>
    </source>
</evidence>
<sequence>MLPRGLQLSQSFNRSCVRLPIARSATTPSIAFSTSATNCKKRPHHNQDAQFDRGARNGNANETAKRQTSAPLTPRQARYLDQTVRSTTTNPEGRHQENATQARPLIRTVSFSPKKTRPLVLYHDVVHQERKRKEENELQAPLRKQESEQQLRSIARTARSSLESDNVSKDRPELKARPAVRIIRHLARDPNEKTDKQPGLQARPRARNAKTPDKKRGGYELQVPPAARSVNWRKEDFLGGSTADSRLDSVPVKQPTWATSPLEKPKRKRSSAEASGARKDTETGLEEVFPSQSELQAWFKEFTSERSNFEATAQSVPLELLQMRVKKSFEHDKVESEEEMRRLEGTGFSGPTKMDPRHGTVGPITFRQPRDEFDTLVSSVDMEEKPAVEQSDEDGGPAIIVLDCVSRSLLESDFRHIAGHGQHVDGWTYGLVKVVQSRSRTTHEPQGCYFLFFDNESNARTYIDVLKRLHNKSRQGLPKEWRQTTTDTPTPVQSAGEPEGSEDVEESADELPDVDEQQGDGLGKRSEYAATTSIPDDDDLDAARYTLLPPTAPLHYQIFTRNNILEFENIREASKGLRPQQLLSQPKSKRSGAGSFISPPPKDLINYAQDPQIEHSRNSALVHLVGTKMTIRALRTAIEIDSEARNYPWQLLQEEEPAATTSTTRKTTEQQGKDEEDAAIKPILSTLSTIKFSKFNEYRIEHELDEFSGGQMDEGEMRGFSRFVVSFADVSEARRFVRTWHKREMLDPRTERMVLVNVTSLW</sequence>
<feature type="compositionally biased region" description="Basic and acidic residues" evidence="1">
    <location>
        <begin position="186"/>
        <end position="196"/>
    </location>
</feature>
<feature type="compositionally biased region" description="Basic and acidic residues" evidence="1">
    <location>
        <begin position="332"/>
        <end position="344"/>
    </location>
</feature>
<feature type="compositionally biased region" description="Polar residues" evidence="1">
    <location>
        <begin position="58"/>
        <end position="71"/>
    </location>
</feature>
<feature type="region of interest" description="Disordered" evidence="1">
    <location>
        <begin position="577"/>
        <end position="606"/>
    </location>
</feature>
<dbReference type="Proteomes" id="UP001285908">
    <property type="component" value="Unassembled WGS sequence"/>
</dbReference>
<protein>
    <submittedName>
        <fullName evidence="2">Uncharacterized protein</fullName>
    </submittedName>
</protein>
<dbReference type="GeneID" id="87871253"/>
<feature type="compositionally biased region" description="Polar residues" evidence="1">
    <location>
        <begin position="150"/>
        <end position="165"/>
    </location>
</feature>
<feature type="region of interest" description="Disordered" evidence="1">
    <location>
        <begin position="653"/>
        <end position="675"/>
    </location>
</feature>
<reference evidence="2 3" key="1">
    <citation type="journal article" date="2023" name="Mol. Phylogenet. Evol.">
        <title>Genome-scale phylogeny and comparative genomics of the fungal order Sordariales.</title>
        <authorList>
            <person name="Hensen N."/>
            <person name="Bonometti L."/>
            <person name="Westerberg I."/>
            <person name="Brannstrom I.O."/>
            <person name="Guillou S."/>
            <person name="Cros-Aarteil S."/>
            <person name="Calhoun S."/>
            <person name="Haridas S."/>
            <person name="Kuo A."/>
            <person name="Mondo S."/>
            <person name="Pangilinan J."/>
            <person name="Riley R."/>
            <person name="LaButti K."/>
            <person name="Andreopoulos B."/>
            <person name="Lipzen A."/>
            <person name="Chen C."/>
            <person name="Yan M."/>
            <person name="Daum C."/>
            <person name="Ng V."/>
            <person name="Clum A."/>
            <person name="Steindorff A."/>
            <person name="Ohm R.A."/>
            <person name="Martin F."/>
            <person name="Silar P."/>
            <person name="Natvig D.O."/>
            <person name="Lalanne C."/>
            <person name="Gautier V."/>
            <person name="Ament-Velasquez S.L."/>
            <person name="Kruys A."/>
            <person name="Hutchinson M.I."/>
            <person name="Powell A.J."/>
            <person name="Barry K."/>
            <person name="Miller A.N."/>
            <person name="Grigoriev I.V."/>
            <person name="Debuchy R."/>
            <person name="Gladieux P."/>
            <person name="Hiltunen Thoren M."/>
            <person name="Johannesson H."/>
        </authorList>
    </citation>
    <scope>NUCLEOTIDE SEQUENCE [LARGE SCALE GENOMIC DNA]</scope>
    <source>
        <strain evidence="2 3">FGSC 10403</strain>
    </source>
</reference>
<evidence type="ECO:0000256" key="1">
    <source>
        <dbReference type="SAM" id="MobiDB-lite"/>
    </source>
</evidence>
<dbReference type="EMBL" id="JAULSX010000007">
    <property type="protein sequence ID" value="KAK3487818.1"/>
    <property type="molecule type" value="Genomic_DNA"/>
</dbReference>
<comment type="caution">
    <text evidence="2">The sequence shown here is derived from an EMBL/GenBank/DDBJ whole genome shotgun (WGS) entry which is preliminary data.</text>
</comment>
<evidence type="ECO:0000313" key="2">
    <source>
        <dbReference type="EMBL" id="KAK3487818.1"/>
    </source>
</evidence>
<dbReference type="AlphaFoldDB" id="A0AAJ0I1V6"/>
<gene>
    <name evidence="2" type="ORF">B0T23DRAFT_215263</name>
</gene>
<name>A0AAJ0I1V6_9PEZI</name>
<feature type="region of interest" description="Disordered" evidence="1">
    <location>
        <begin position="128"/>
        <end position="226"/>
    </location>
</feature>
<feature type="region of interest" description="Disordered" evidence="1">
    <location>
        <begin position="476"/>
        <end position="536"/>
    </location>
</feature>
<feature type="compositionally biased region" description="Polar residues" evidence="1">
    <location>
        <begin position="483"/>
        <end position="493"/>
    </location>
</feature>